<reference evidence="1" key="1">
    <citation type="journal article" date="2023" name="Mol. Phylogenet. Evol.">
        <title>Genome-scale phylogeny and comparative genomics of the fungal order Sordariales.</title>
        <authorList>
            <person name="Hensen N."/>
            <person name="Bonometti L."/>
            <person name="Westerberg I."/>
            <person name="Brannstrom I.O."/>
            <person name="Guillou S."/>
            <person name="Cros-Aarteil S."/>
            <person name="Calhoun S."/>
            <person name="Haridas S."/>
            <person name="Kuo A."/>
            <person name="Mondo S."/>
            <person name="Pangilinan J."/>
            <person name="Riley R."/>
            <person name="LaButti K."/>
            <person name="Andreopoulos B."/>
            <person name="Lipzen A."/>
            <person name="Chen C."/>
            <person name="Yan M."/>
            <person name="Daum C."/>
            <person name="Ng V."/>
            <person name="Clum A."/>
            <person name="Steindorff A."/>
            <person name="Ohm R.A."/>
            <person name="Martin F."/>
            <person name="Silar P."/>
            <person name="Natvig D.O."/>
            <person name="Lalanne C."/>
            <person name="Gautier V."/>
            <person name="Ament-Velasquez S.L."/>
            <person name="Kruys A."/>
            <person name="Hutchinson M.I."/>
            <person name="Powell A.J."/>
            <person name="Barry K."/>
            <person name="Miller A.N."/>
            <person name="Grigoriev I.V."/>
            <person name="Debuchy R."/>
            <person name="Gladieux P."/>
            <person name="Hiltunen Thoren M."/>
            <person name="Johannesson H."/>
        </authorList>
    </citation>
    <scope>NUCLEOTIDE SEQUENCE</scope>
    <source>
        <strain evidence="1">CBS 955.72</strain>
    </source>
</reference>
<proteinExistence type="predicted"/>
<protein>
    <submittedName>
        <fullName evidence="1">Uncharacterized protein</fullName>
    </submittedName>
</protein>
<comment type="caution">
    <text evidence="1">The sequence shown here is derived from an EMBL/GenBank/DDBJ whole genome shotgun (WGS) entry which is preliminary data.</text>
</comment>
<evidence type="ECO:0000313" key="1">
    <source>
        <dbReference type="EMBL" id="KAK3364158.1"/>
    </source>
</evidence>
<dbReference type="Proteomes" id="UP001275084">
    <property type="component" value="Unassembled WGS sequence"/>
</dbReference>
<gene>
    <name evidence="1" type="ORF">B0T25DRAFT_597999</name>
</gene>
<evidence type="ECO:0000313" key="2">
    <source>
        <dbReference type="Proteomes" id="UP001275084"/>
    </source>
</evidence>
<keyword evidence="2" id="KW-1185">Reference proteome</keyword>
<dbReference type="EMBL" id="JAUIQD010000001">
    <property type="protein sequence ID" value="KAK3364158.1"/>
    <property type="molecule type" value="Genomic_DNA"/>
</dbReference>
<name>A0AAJ0ML14_9PEZI</name>
<dbReference type="AlphaFoldDB" id="A0AAJ0ML14"/>
<accession>A0AAJ0ML14</accession>
<sequence>MWRDIPGDIRCNGGASVIYAPVAYTDTGMAFQDVIEAFQDTFNTKIVAVLKRDSELLTHIQDSFHTMIMARGGGASKRIHITCFFEELRLPGVGQVEPQDSAILPGYMPIGIHSNHMDMTKFISADDPGFIAVCGKLRRWVKRLSILFQM</sequence>
<reference evidence="1" key="2">
    <citation type="submission" date="2023-06" db="EMBL/GenBank/DDBJ databases">
        <authorList>
            <consortium name="Lawrence Berkeley National Laboratory"/>
            <person name="Haridas S."/>
            <person name="Hensen N."/>
            <person name="Bonometti L."/>
            <person name="Westerberg I."/>
            <person name="Brannstrom I.O."/>
            <person name="Guillou S."/>
            <person name="Cros-Aarteil S."/>
            <person name="Calhoun S."/>
            <person name="Kuo A."/>
            <person name="Mondo S."/>
            <person name="Pangilinan J."/>
            <person name="Riley R."/>
            <person name="Labutti K."/>
            <person name="Andreopoulos B."/>
            <person name="Lipzen A."/>
            <person name="Chen C."/>
            <person name="Yanf M."/>
            <person name="Daum C."/>
            <person name="Ng V."/>
            <person name="Clum A."/>
            <person name="Steindorff A."/>
            <person name="Ohm R."/>
            <person name="Martin F."/>
            <person name="Silar P."/>
            <person name="Natvig D."/>
            <person name="Lalanne C."/>
            <person name="Gautier V."/>
            <person name="Ament-Velasquez S.L."/>
            <person name="Kruys A."/>
            <person name="Hutchinson M.I."/>
            <person name="Powell A.J."/>
            <person name="Barry K."/>
            <person name="Miller A.N."/>
            <person name="Grigoriev I.V."/>
            <person name="Debuchy R."/>
            <person name="Gladieux P."/>
            <person name="Thoren M.H."/>
            <person name="Johannesson H."/>
        </authorList>
    </citation>
    <scope>NUCLEOTIDE SEQUENCE</scope>
    <source>
        <strain evidence="1">CBS 955.72</strain>
    </source>
</reference>
<organism evidence="1 2">
    <name type="scientific">Lasiosphaeria hispida</name>
    <dbReference type="NCBI Taxonomy" id="260671"/>
    <lineage>
        <taxon>Eukaryota</taxon>
        <taxon>Fungi</taxon>
        <taxon>Dikarya</taxon>
        <taxon>Ascomycota</taxon>
        <taxon>Pezizomycotina</taxon>
        <taxon>Sordariomycetes</taxon>
        <taxon>Sordariomycetidae</taxon>
        <taxon>Sordariales</taxon>
        <taxon>Lasiosphaeriaceae</taxon>
        <taxon>Lasiosphaeria</taxon>
    </lineage>
</organism>